<evidence type="ECO:0000313" key="2">
    <source>
        <dbReference type="EMBL" id="NJP44510.1"/>
    </source>
</evidence>
<dbReference type="InterPro" id="IPR029068">
    <property type="entry name" value="Glyas_Bleomycin-R_OHBP_Dase"/>
</dbReference>
<evidence type="ECO:0000259" key="1">
    <source>
        <dbReference type="PROSITE" id="PS51819"/>
    </source>
</evidence>
<dbReference type="InterPro" id="IPR041581">
    <property type="entry name" value="Glyoxalase_6"/>
</dbReference>
<dbReference type="PROSITE" id="PS51819">
    <property type="entry name" value="VOC"/>
    <property type="match status" value="1"/>
</dbReference>
<dbReference type="PANTHER" id="PTHR35908">
    <property type="entry name" value="HYPOTHETICAL FUSION PROTEIN"/>
    <property type="match status" value="1"/>
</dbReference>
<keyword evidence="3" id="KW-1185">Reference proteome</keyword>
<feature type="domain" description="VOC" evidence="1">
    <location>
        <begin position="6"/>
        <end position="119"/>
    </location>
</feature>
<evidence type="ECO:0000313" key="3">
    <source>
        <dbReference type="Proteomes" id="UP000734511"/>
    </source>
</evidence>
<name>A0ABX0ZKY1_9ACTN</name>
<dbReference type="Gene3D" id="3.10.180.10">
    <property type="entry name" value="2,3-Dihydroxybiphenyl 1,2-Dioxygenase, domain 1"/>
    <property type="match status" value="1"/>
</dbReference>
<protein>
    <submittedName>
        <fullName evidence="2">VOC family protein</fullName>
    </submittedName>
</protein>
<dbReference type="Proteomes" id="UP000734511">
    <property type="component" value="Unassembled WGS sequence"/>
</dbReference>
<reference evidence="2 3" key="1">
    <citation type="submission" date="2020-03" db="EMBL/GenBank/DDBJ databases">
        <title>WGS of actinomycetes isolated from Thailand.</title>
        <authorList>
            <person name="Thawai C."/>
        </authorList>
    </citation>
    <scope>NUCLEOTIDE SEQUENCE [LARGE SCALE GENOMIC DNA]</scope>
    <source>
        <strain evidence="2 3">PRB2-1</strain>
    </source>
</reference>
<comment type="caution">
    <text evidence="2">The sequence shown here is derived from an EMBL/GenBank/DDBJ whole genome shotgun (WGS) entry which is preliminary data.</text>
</comment>
<dbReference type="SUPFAM" id="SSF54593">
    <property type="entry name" value="Glyoxalase/Bleomycin resistance protein/Dihydroxybiphenyl dioxygenase"/>
    <property type="match status" value="1"/>
</dbReference>
<dbReference type="CDD" id="cd06587">
    <property type="entry name" value="VOC"/>
    <property type="match status" value="1"/>
</dbReference>
<dbReference type="EMBL" id="JAATEJ010000009">
    <property type="protein sequence ID" value="NJP44510.1"/>
    <property type="molecule type" value="Genomic_DNA"/>
</dbReference>
<accession>A0ABX0ZKY1</accession>
<proteinExistence type="predicted"/>
<sequence>MSAPAKFSTVVIDCAEPTALADFYRKVTGWEITYSDPDFATIGDGGPAQISFQRVTGYHPPAWPGGPAHTHLDLTVADIEGATKELLELGAAKPEFQPGEGKWVVLTDPEGHPFCIAAGE</sequence>
<organism evidence="2 3">
    <name type="scientific">Actinacidiphila epipremni</name>
    <dbReference type="NCBI Taxonomy" id="2053013"/>
    <lineage>
        <taxon>Bacteria</taxon>
        <taxon>Bacillati</taxon>
        <taxon>Actinomycetota</taxon>
        <taxon>Actinomycetes</taxon>
        <taxon>Kitasatosporales</taxon>
        <taxon>Streptomycetaceae</taxon>
        <taxon>Actinacidiphila</taxon>
    </lineage>
</organism>
<gene>
    <name evidence="2" type="ORF">HCN08_14055</name>
</gene>
<dbReference type="InterPro" id="IPR037523">
    <property type="entry name" value="VOC_core"/>
</dbReference>
<dbReference type="Pfam" id="PF18029">
    <property type="entry name" value="Glyoxalase_6"/>
    <property type="match status" value="1"/>
</dbReference>
<dbReference type="PANTHER" id="PTHR35908:SF1">
    <property type="entry name" value="CONSERVED PROTEIN"/>
    <property type="match status" value="1"/>
</dbReference>
<dbReference type="RefSeq" id="WP_167983377.1">
    <property type="nucleotide sequence ID" value="NZ_JAATEJ010000009.1"/>
</dbReference>